<dbReference type="Gene3D" id="3.40.630.30">
    <property type="match status" value="1"/>
</dbReference>
<dbReference type="SUPFAM" id="SSF55729">
    <property type="entry name" value="Acyl-CoA N-acyltransferases (Nat)"/>
    <property type="match status" value="1"/>
</dbReference>
<accession>A0A5C1A1C6</accession>
<evidence type="ECO:0008006" key="3">
    <source>
        <dbReference type="Google" id="ProtNLM"/>
    </source>
</evidence>
<dbReference type="RefSeq" id="WP_149054514.1">
    <property type="nucleotide sequence ID" value="NZ_CP043420.1"/>
</dbReference>
<proteinExistence type="predicted"/>
<dbReference type="KEGG" id="kuy:FY550_10400"/>
<keyword evidence="2" id="KW-1185">Reference proteome</keyword>
<sequence length="189" mass="21239">MILKLAYINDQRRDACLAYLCAAVYGRQAGLTPLIEFAGLDRLLDQESARIVALTDDTDRPVSLALLVLDIEGRGLSLRLLATPEPLRGNGYARELVTRLTATTAMRVTTREPHLEAFFKTFGFTRWSFSDEGARVGFNERAGVHRLMEAPETVDFNTEAVKRAFKRDSELFEDYKQRFVTGLESSETG</sequence>
<gene>
    <name evidence="1" type="ORF">FY550_10400</name>
</gene>
<organism evidence="1 2">
    <name type="scientific">Kushneria phosphatilytica</name>
    <dbReference type="NCBI Taxonomy" id="657387"/>
    <lineage>
        <taxon>Bacteria</taxon>
        <taxon>Pseudomonadati</taxon>
        <taxon>Pseudomonadota</taxon>
        <taxon>Gammaproteobacteria</taxon>
        <taxon>Oceanospirillales</taxon>
        <taxon>Halomonadaceae</taxon>
        <taxon>Kushneria</taxon>
    </lineage>
</organism>
<evidence type="ECO:0000313" key="1">
    <source>
        <dbReference type="EMBL" id="QEL11503.1"/>
    </source>
</evidence>
<dbReference type="Proteomes" id="UP000322553">
    <property type="component" value="Chromosome"/>
</dbReference>
<dbReference type="AlphaFoldDB" id="A0A5C1A1C6"/>
<reference evidence="1 2" key="1">
    <citation type="submission" date="2019-08" db="EMBL/GenBank/DDBJ databases">
        <title>Complete genome sequence of Kushneria sp. YCWA18, a halophilic phosphate-solubilizing bacterium isolated from Daqiao saltern in China.</title>
        <authorList>
            <person name="Du G.-X."/>
            <person name="Qu L.-Y."/>
        </authorList>
    </citation>
    <scope>NUCLEOTIDE SEQUENCE [LARGE SCALE GENOMIC DNA]</scope>
    <source>
        <strain evidence="1 2">YCWA18</strain>
    </source>
</reference>
<protein>
    <recommendedName>
        <fullName evidence="3">GNAT family N-acetyltransferase</fullName>
    </recommendedName>
</protein>
<name>A0A5C1A1C6_9GAMM</name>
<evidence type="ECO:0000313" key="2">
    <source>
        <dbReference type="Proteomes" id="UP000322553"/>
    </source>
</evidence>
<dbReference type="EMBL" id="CP043420">
    <property type="protein sequence ID" value="QEL11503.1"/>
    <property type="molecule type" value="Genomic_DNA"/>
</dbReference>
<dbReference type="InterPro" id="IPR016181">
    <property type="entry name" value="Acyl_CoA_acyltransferase"/>
</dbReference>